<keyword evidence="6" id="KW-0460">Magnesium</keyword>
<name>A0ABV2H9I4_9HYPH</name>
<evidence type="ECO:0000256" key="1">
    <source>
        <dbReference type="ARBA" id="ARBA00001936"/>
    </source>
</evidence>
<dbReference type="PANTHER" id="PTHR43250">
    <property type="entry name" value="EXODEOXYRIBONUCLEASE III"/>
    <property type="match status" value="1"/>
</dbReference>
<comment type="cofactor">
    <cofactor evidence="1">
        <name>Mn(2+)</name>
        <dbReference type="ChEBI" id="CHEBI:29035"/>
    </cofactor>
</comment>
<dbReference type="Pfam" id="PF03372">
    <property type="entry name" value="Exo_endo_phos"/>
    <property type="match status" value="1"/>
</dbReference>
<dbReference type="Proteomes" id="UP001549031">
    <property type="component" value="Unassembled WGS sequence"/>
</dbReference>
<dbReference type="PROSITE" id="PS00728">
    <property type="entry name" value="AP_NUCLEASE_F1_3"/>
    <property type="match status" value="1"/>
</dbReference>
<gene>
    <name evidence="8" type="ORF">ABID21_003335</name>
</gene>
<evidence type="ECO:0000256" key="3">
    <source>
        <dbReference type="ARBA" id="ARBA00007092"/>
    </source>
</evidence>
<dbReference type="GO" id="GO:0008311">
    <property type="term" value="F:double-stranded DNA 3'-5' DNA exonuclease activity"/>
    <property type="evidence" value="ECO:0007669"/>
    <property type="project" value="UniProtKB-EC"/>
</dbReference>
<sequence length="258" mass="29389">MRIATFNVNGINGRIDVLLRWLEEARPDIVCLQELKAPQEKFPHRALEKMGYGAVWHGQKSWNGVAILAHEADPIETRRGLGGDRDDSHSRYIEAAVNGVLIGCLYAPNGNPAPGPKFDYKLSWYERFLAHAEDLLATGAPVVLAGDYNIIPSDLDVYAPERWQGDALFRPEVRDLFTQLLEQGWTDALRHLHPEERIYTFWDYFRNAWGRNAGLRLDHLLLSPSVFGRLRQGGVNREVRGWEHASDHAPTWIELSDE</sequence>
<dbReference type="PROSITE" id="PS00726">
    <property type="entry name" value="AP_NUCLEASE_F1_1"/>
    <property type="match status" value="1"/>
</dbReference>
<dbReference type="InterPro" id="IPR020848">
    <property type="entry name" value="AP_endonuclease_F1_CS"/>
</dbReference>
<dbReference type="RefSeq" id="WP_247245173.1">
    <property type="nucleotide sequence ID" value="NZ_JALJRA010000013.1"/>
</dbReference>
<dbReference type="PANTHER" id="PTHR43250:SF1">
    <property type="entry name" value="EXODEOXYRIBONUCLEASE III"/>
    <property type="match status" value="1"/>
</dbReference>
<proteinExistence type="inferred from homology"/>
<evidence type="ECO:0000313" key="9">
    <source>
        <dbReference type="Proteomes" id="UP001549031"/>
    </source>
</evidence>
<dbReference type="PROSITE" id="PS51435">
    <property type="entry name" value="AP_NUCLEASE_F1_4"/>
    <property type="match status" value="1"/>
</dbReference>
<dbReference type="CDD" id="cd09086">
    <property type="entry name" value="ExoIII-like_AP-endo"/>
    <property type="match status" value="1"/>
</dbReference>
<comment type="cofactor">
    <cofactor evidence="2">
        <name>Mg(2+)</name>
        <dbReference type="ChEBI" id="CHEBI:18420"/>
    </cofactor>
</comment>
<evidence type="ECO:0000256" key="2">
    <source>
        <dbReference type="ARBA" id="ARBA00001946"/>
    </source>
</evidence>
<dbReference type="Gene3D" id="3.60.10.10">
    <property type="entry name" value="Endonuclease/exonuclease/phosphatase"/>
    <property type="match status" value="1"/>
</dbReference>
<dbReference type="InterPro" id="IPR020847">
    <property type="entry name" value="AP_endonuclease_F1_BS"/>
</dbReference>
<feature type="domain" description="Endonuclease/exonuclease/phosphatase" evidence="7">
    <location>
        <begin position="4"/>
        <end position="248"/>
    </location>
</feature>
<dbReference type="InterPro" id="IPR037493">
    <property type="entry name" value="ExoIII-like"/>
</dbReference>
<reference evidence="8 9" key="1">
    <citation type="submission" date="2024-06" db="EMBL/GenBank/DDBJ databases">
        <title>Genomic Encyclopedia of Type Strains, Phase IV (KMG-IV): sequencing the most valuable type-strain genomes for metagenomic binning, comparative biology and taxonomic classification.</title>
        <authorList>
            <person name="Goeker M."/>
        </authorList>
    </citation>
    <scope>NUCLEOTIDE SEQUENCE [LARGE SCALE GENOMIC DNA]</scope>
    <source>
        <strain evidence="8 9">DSM 105042</strain>
    </source>
</reference>
<dbReference type="EMBL" id="JBEPLJ010000013">
    <property type="protein sequence ID" value="MET3587211.1"/>
    <property type="molecule type" value="Genomic_DNA"/>
</dbReference>
<dbReference type="NCBIfam" id="TIGR00195">
    <property type="entry name" value="exoDNase_III"/>
    <property type="match status" value="1"/>
</dbReference>
<dbReference type="SUPFAM" id="SSF56219">
    <property type="entry name" value="DNase I-like"/>
    <property type="match status" value="1"/>
</dbReference>
<comment type="similarity">
    <text evidence="3">Belongs to the DNA repair enzymes AP/ExoA family.</text>
</comment>
<evidence type="ECO:0000256" key="5">
    <source>
        <dbReference type="ARBA" id="ARBA00022801"/>
    </source>
</evidence>
<evidence type="ECO:0000313" key="8">
    <source>
        <dbReference type="EMBL" id="MET3587211.1"/>
    </source>
</evidence>
<dbReference type="NCBIfam" id="TIGR00633">
    <property type="entry name" value="xth"/>
    <property type="match status" value="1"/>
</dbReference>
<dbReference type="InterPro" id="IPR005135">
    <property type="entry name" value="Endo/exonuclease/phosphatase"/>
</dbReference>
<dbReference type="InterPro" id="IPR036691">
    <property type="entry name" value="Endo/exonu/phosph_ase_sf"/>
</dbReference>
<organism evidence="8 9">
    <name type="scientific">Pseudorhizobium tarimense</name>
    <dbReference type="NCBI Taxonomy" id="1079109"/>
    <lineage>
        <taxon>Bacteria</taxon>
        <taxon>Pseudomonadati</taxon>
        <taxon>Pseudomonadota</taxon>
        <taxon>Alphaproteobacteria</taxon>
        <taxon>Hyphomicrobiales</taxon>
        <taxon>Rhizobiaceae</taxon>
        <taxon>Rhizobium/Agrobacterium group</taxon>
        <taxon>Pseudorhizobium</taxon>
    </lineage>
</organism>
<dbReference type="EC" id="3.1.11.2" evidence="8"/>
<accession>A0ABV2H9I4</accession>
<evidence type="ECO:0000256" key="4">
    <source>
        <dbReference type="ARBA" id="ARBA00022723"/>
    </source>
</evidence>
<keyword evidence="5 8" id="KW-0378">Hydrolase</keyword>
<dbReference type="InterPro" id="IPR004808">
    <property type="entry name" value="AP_endonuc_1"/>
</dbReference>
<protein>
    <submittedName>
        <fullName evidence="8">Exodeoxyribonuclease-3</fullName>
        <ecNumber evidence="8">3.1.11.2</ecNumber>
    </submittedName>
</protein>
<evidence type="ECO:0000259" key="7">
    <source>
        <dbReference type="Pfam" id="PF03372"/>
    </source>
</evidence>
<evidence type="ECO:0000256" key="6">
    <source>
        <dbReference type="ARBA" id="ARBA00022842"/>
    </source>
</evidence>
<comment type="caution">
    <text evidence="8">The sequence shown here is derived from an EMBL/GenBank/DDBJ whole genome shotgun (WGS) entry which is preliminary data.</text>
</comment>
<keyword evidence="4" id="KW-0479">Metal-binding</keyword>
<keyword evidence="9" id="KW-1185">Reference proteome</keyword>